<name>A0A372LDP6_9BACI</name>
<dbReference type="AlphaFoldDB" id="A0A372LDP6"/>
<feature type="transmembrane region" description="Helical" evidence="1">
    <location>
        <begin position="6"/>
        <end position="25"/>
    </location>
</feature>
<accession>A0A372LDP6</accession>
<evidence type="ECO:0000313" key="3">
    <source>
        <dbReference type="Proteomes" id="UP000262939"/>
    </source>
</evidence>
<keyword evidence="1" id="KW-1133">Transmembrane helix</keyword>
<evidence type="ECO:0000313" key="2">
    <source>
        <dbReference type="EMBL" id="RFU64106.1"/>
    </source>
</evidence>
<protein>
    <submittedName>
        <fullName evidence="2">DUF1360 domain-containing protein</fullName>
    </submittedName>
</protein>
<dbReference type="Pfam" id="PF07098">
    <property type="entry name" value="DUF1360"/>
    <property type="match status" value="1"/>
</dbReference>
<dbReference type="RefSeq" id="WP_117322289.1">
    <property type="nucleotide sequence ID" value="NZ_QVTD01000004.1"/>
</dbReference>
<comment type="caution">
    <text evidence="2">The sequence shown here is derived from an EMBL/GenBank/DDBJ whole genome shotgun (WGS) entry which is preliminary data.</text>
</comment>
<dbReference type="EMBL" id="QVTD01000004">
    <property type="protein sequence ID" value="RFU64106.1"/>
    <property type="molecule type" value="Genomic_DNA"/>
</dbReference>
<dbReference type="Proteomes" id="UP000262939">
    <property type="component" value="Unassembled WGS sequence"/>
</dbReference>
<keyword evidence="3" id="KW-1185">Reference proteome</keyword>
<feature type="transmembrane region" description="Helical" evidence="1">
    <location>
        <begin position="68"/>
        <end position="90"/>
    </location>
</feature>
<dbReference type="InterPro" id="IPR010773">
    <property type="entry name" value="Mycophage_PG1_Gp7"/>
</dbReference>
<keyword evidence="1" id="KW-0472">Membrane</keyword>
<proteinExistence type="predicted"/>
<gene>
    <name evidence="2" type="ORF">D0466_09230</name>
</gene>
<organism evidence="2 3">
    <name type="scientific">Peribacillus glennii</name>
    <dbReference type="NCBI Taxonomy" id="2303991"/>
    <lineage>
        <taxon>Bacteria</taxon>
        <taxon>Bacillati</taxon>
        <taxon>Bacillota</taxon>
        <taxon>Bacilli</taxon>
        <taxon>Bacillales</taxon>
        <taxon>Bacillaceae</taxon>
        <taxon>Peribacillus</taxon>
    </lineage>
</organism>
<reference evidence="2 3" key="1">
    <citation type="submission" date="2018-08" db="EMBL/GenBank/DDBJ databases">
        <title>Bacillus chawlae sp. nov., Bacillus glennii sp. nov., and Bacillus saganii sp. nov. Isolated from the Vehicle Assembly Building at Kennedy Space Center where the Viking Spacecraft were Assembled.</title>
        <authorList>
            <person name="Seuylemezian A."/>
            <person name="Vaishampayan P."/>
        </authorList>
    </citation>
    <scope>NUCLEOTIDE SEQUENCE [LARGE SCALE GENOMIC DNA]</scope>
    <source>
        <strain evidence="2 3">V44-8</strain>
    </source>
</reference>
<dbReference type="OrthoDB" id="4722315at2"/>
<sequence length="120" mass="13500">MAENINLTILILLGLASFRLTRLIVFDKITEFLRSPFFDEIEEIAEDGTSEVYLIPKKTGLKRWLGELLSCYWCTGIWVSMFLAALHLFGPTFGDYIIFVLAIAAIGSIIETFVSKMVGT</sequence>
<feature type="transmembrane region" description="Helical" evidence="1">
    <location>
        <begin position="96"/>
        <end position="114"/>
    </location>
</feature>
<evidence type="ECO:0000256" key="1">
    <source>
        <dbReference type="SAM" id="Phobius"/>
    </source>
</evidence>
<keyword evidence="1" id="KW-0812">Transmembrane</keyword>